<accession>A0A6J5L6V6</accession>
<feature type="compositionally biased region" description="Low complexity" evidence="1">
    <location>
        <begin position="452"/>
        <end position="471"/>
    </location>
</feature>
<gene>
    <name evidence="2" type="ORF">UFOVP116_408</name>
</gene>
<evidence type="ECO:0000256" key="1">
    <source>
        <dbReference type="SAM" id="MobiDB-lite"/>
    </source>
</evidence>
<proteinExistence type="predicted"/>
<feature type="region of interest" description="Disordered" evidence="1">
    <location>
        <begin position="419"/>
        <end position="513"/>
    </location>
</feature>
<evidence type="ECO:0000313" key="2">
    <source>
        <dbReference type="EMBL" id="CAB4130358.1"/>
    </source>
</evidence>
<reference evidence="2" key="1">
    <citation type="submission" date="2020-04" db="EMBL/GenBank/DDBJ databases">
        <authorList>
            <person name="Chiriac C."/>
            <person name="Salcher M."/>
            <person name="Ghai R."/>
            <person name="Kavagutti S V."/>
        </authorList>
    </citation>
    <scope>NUCLEOTIDE SEQUENCE</scope>
</reference>
<feature type="compositionally biased region" description="Low complexity" evidence="1">
    <location>
        <begin position="428"/>
        <end position="443"/>
    </location>
</feature>
<evidence type="ECO:0008006" key="3">
    <source>
        <dbReference type="Google" id="ProtNLM"/>
    </source>
</evidence>
<name>A0A6J5L6V6_9CAUD</name>
<sequence>MAINSQIGTKVADFARRESNIGIRLDSGPYLGKIKNNIDPARLGRVQVYIPESGGLDEEDPQFWRTVSYSSPYFGTTMQAAAGNEANEYGTTKESYGMWMTPPDIGVLVICIFINGDPNRGYYIGCIPDATAHHMVPALAGSARAKTSSLTADQQEQTKGESFLPVVEFNDRILKDALNPDFYTNVEKPVHAPQLANFARQGLVADHLRGIISSSSQRESPSSVFGISTPGRKVAGSETNPSQVWMREGGHSFVMDDGNIDGNDNLVRLRTSGGHQIMMNDSAGVIYIITASGKNWVELGANGSIRIFAGADISVHSKKDINFTSDGNFNVQAANINLKASGSINSQAGANLNFNAGSNFTAVAASKMGLGSSTLSVAASTGVISCGGDLGLVGGTIKLNSGAGTSVSAPKAISPITIIPTAEPWTRPPGTTAPAKTPTAPETKPSREVADSKNPNSGNSSKKSAENTNGAGAAGGGNSTTASNSTSSSPPTAAASSGGNSNSTGDKPVSNSGTNAAGAAGGLAGAAGGLAKAAMAATTVMAASSVVKGTKSSSTVTMASTAKQLSKQPTPTAGIGPLTGEEVKVLFADTAASESSGNYSAENTKGYSGKYQFGVQALETLGYVKPGTWASRKDNKALRDASVWTGKDGINSQQDWFSSGGVQEQAMFDLTQRNYKTLINNGGIKNGDGPATVAGVLKTAHLLGAGGAAKWRNGGGGSDAYGTTGDEYFSQASSAVNTLASS</sequence>
<feature type="compositionally biased region" description="Low complexity" evidence="1">
    <location>
        <begin position="214"/>
        <end position="223"/>
    </location>
</feature>
<protein>
    <recommendedName>
        <fullName evidence="3">Gp5/Type VI secretion system Vgr protein OB-fold domain-containing protein</fullName>
    </recommendedName>
</protein>
<feature type="compositionally biased region" description="Low complexity" evidence="1">
    <location>
        <begin position="479"/>
        <end position="505"/>
    </location>
</feature>
<dbReference type="EMBL" id="LR796237">
    <property type="protein sequence ID" value="CAB4130358.1"/>
    <property type="molecule type" value="Genomic_DNA"/>
</dbReference>
<feature type="region of interest" description="Disordered" evidence="1">
    <location>
        <begin position="214"/>
        <end position="240"/>
    </location>
</feature>
<organism evidence="2">
    <name type="scientific">uncultured Caudovirales phage</name>
    <dbReference type="NCBI Taxonomy" id="2100421"/>
    <lineage>
        <taxon>Viruses</taxon>
        <taxon>Duplodnaviria</taxon>
        <taxon>Heunggongvirae</taxon>
        <taxon>Uroviricota</taxon>
        <taxon>Caudoviricetes</taxon>
        <taxon>Peduoviridae</taxon>
        <taxon>Maltschvirus</taxon>
        <taxon>Maltschvirus maltsch</taxon>
    </lineage>
</organism>